<comment type="cofactor">
    <cofactor evidence="10">
        <name>Fe(2+)</name>
        <dbReference type="ChEBI" id="CHEBI:29033"/>
    </cofactor>
</comment>
<dbReference type="GO" id="GO:0019380">
    <property type="term" value="P:3-phenylpropionate catabolic process"/>
    <property type="evidence" value="ECO:0007669"/>
    <property type="project" value="UniProtKB-UniRule"/>
</dbReference>
<keyword evidence="6 10" id="KW-0058">Aromatic hydrocarbons catabolism</keyword>
<dbReference type="GO" id="GO:0047070">
    <property type="term" value="F:3-carboxyethylcatechol 2,3-dioxygenase activity"/>
    <property type="evidence" value="ECO:0007669"/>
    <property type="project" value="UniProtKB-UniRule"/>
</dbReference>
<feature type="active site" description="Proton donor" evidence="10">
    <location>
        <position position="118"/>
    </location>
</feature>
<dbReference type="SUPFAM" id="SSF53213">
    <property type="entry name" value="LigB-like"/>
    <property type="match status" value="1"/>
</dbReference>
<keyword evidence="13" id="KW-1185">Reference proteome</keyword>
<dbReference type="AlphaFoldDB" id="A0A171KNA4"/>
<evidence type="ECO:0000256" key="5">
    <source>
        <dbReference type="ARBA" id="ARBA00011881"/>
    </source>
</evidence>
<evidence type="ECO:0000256" key="10">
    <source>
        <dbReference type="HAMAP-Rule" id="MF_01653"/>
    </source>
</evidence>
<evidence type="ECO:0000256" key="6">
    <source>
        <dbReference type="ARBA" id="ARBA00022797"/>
    </source>
</evidence>
<dbReference type="Gene3D" id="3.40.830.10">
    <property type="entry name" value="LigB-like"/>
    <property type="match status" value="1"/>
</dbReference>
<dbReference type="EMBL" id="LBNE01000016">
    <property type="protein sequence ID" value="KKO70371.1"/>
    <property type="molecule type" value="Genomic_DNA"/>
</dbReference>
<keyword evidence="7 10" id="KW-0223">Dioxygenase</keyword>
<comment type="similarity">
    <text evidence="4 10">Belongs to the LigB/MhpB extradiol dioxygenase family.</text>
</comment>
<dbReference type="GeneID" id="99725506"/>
<evidence type="ECO:0000313" key="13">
    <source>
        <dbReference type="Proteomes" id="UP000078084"/>
    </source>
</evidence>
<comment type="subunit">
    <text evidence="5 10">Homotetramer.</text>
</comment>
<dbReference type="UniPathway" id="UPA00714"/>
<dbReference type="GO" id="GO:0008198">
    <property type="term" value="F:ferrous iron binding"/>
    <property type="evidence" value="ECO:0007669"/>
    <property type="project" value="InterPro"/>
</dbReference>
<comment type="caution">
    <text evidence="12">The sequence shown here is derived from an EMBL/GenBank/DDBJ whole genome shotgun (WGS) entry which is preliminary data.</text>
</comment>
<feature type="active site" description="Proton acceptor" evidence="10">
    <location>
        <position position="182"/>
    </location>
</feature>
<dbReference type="Pfam" id="PF02900">
    <property type="entry name" value="LigB"/>
    <property type="match status" value="1"/>
</dbReference>
<dbReference type="NCBIfam" id="NF009908">
    <property type="entry name" value="PRK13370.1-2"/>
    <property type="match status" value="1"/>
</dbReference>
<dbReference type="Proteomes" id="UP000078084">
    <property type="component" value="Unassembled WGS sequence"/>
</dbReference>
<accession>A0A171KNA4</accession>
<evidence type="ECO:0000256" key="2">
    <source>
        <dbReference type="ARBA" id="ARBA00001843"/>
    </source>
</evidence>
<dbReference type="EC" id="1.13.11.16" evidence="10"/>
<evidence type="ECO:0000256" key="9">
    <source>
        <dbReference type="ARBA" id="ARBA00023004"/>
    </source>
</evidence>
<feature type="domain" description="Extradiol ring-cleavage dioxygenase class III enzyme subunit B" evidence="11">
    <location>
        <begin position="10"/>
        <end position="305"/>
    </location>
</feature>
<dbReference type="PATRIC" id="fig|206506.3.peg.3552"/>
<comment type="catalytic activity">
    <reaction evidence="1 10">
        <text>(2E)-3-(2,3-dihydroxyphenyl)prop-2-enoate + O2 = (2Z,4E,7E)-2-hydroxy-6-oxonona-2,4,7-trienedioate + H(+)</text>
        <dbReference type="Rhea" id="RHEA:25054"/>
        <dbReference type="ChEBI" id="CHEBI:15378"/>
        <dbReference type="ChEBI" id="CHEBI:15379"/>
        <dbReference type="ChEBI" id="CHEBI:58642"/>
        <dbReference type="ChEBI" id="CHEBI:66888"/>
        <dbReference type="EC" id="1.13.11.16"/>
    </reaction>
</comment>
<evidence type="ECO:0000256" key="1">
    <source>
        <dbReference type="ARBA" id="ARBA00001748"/>
    </source>
</evidence>
<organism evidence="12 13">
    <name type="scientific">Kerstersia gyiorum</name>
    <dbReference type="NCBI Taxonomy" id="206506"/>
    <lineage>
        <taxon>Bacteria</taxon>
        <taxon>Pseudomonadati</taxon>
        <taxon>Pseudomonadota</taxon>
        <taxon>Betaproteobacteria</taxon>
        <taxon>Burkholderiales</taxon>
        <taxon>Alcaligenaceae</taxon>
        <taxon>Kerstersia</taxon>
    </lineage>
</organism>
<keyword evidence="9 10" id="KW-0408">Iron</keyword>
<protein>
    <recommendedName>
        <fullName evidence="10">2,3-dihydroxyphenylpropionate/2,3-dihydroxicinnamic acid 1,2-dioxygenase</fullName>
        <ecNumber evidence="10">1.13.11.16</ecNumber>
    </recommendedName>
    <alternativeName>
        <fullName evidence="10">3-carboxyethylcatechol 2,3-dioxygenase</fullName>
    </alternativeName>
</protein>
<name>A0A171KNA4_9BURK</name>
<sequence length="322" mass="34595">MSTSIVKLKCLSHTPLRGLNDPAPGVVAEVDAVIAAARADVEAFDPELIVVFAPDHYNGLFYDLMPPFVIATAAESVADYKTLPGPLSIPDDLALDLVRHVLDSDIDIAMSHRLQVDHGCTQILEEMTGSLTRYPVIPIIINSVAPPFGPYRRVRLLGEAVGRFIAGLGKRVLILGSGGLSHEPPVPVFSGAKPEIAEFLIAGRNPTPEARAARQARTIATGQIFGTPDCDLTPLNEEWDQAFMELLIGKDLSKVDDFEIETISRAAGRSTHEVRTWVAAFAAMSAAGAYEGRRDYYRPVNEWIAGYGVVSAEPASPVPAAG</sequence>
<comment type="pathway">
    <text evidence="3 10">Aromatic compound metabolism; 3-phenylpropanoate degradation.</text>
</comment>
<dbReference type="HAMAP" id="MF_01653">
    <property type="entry name" value="MhpB"/>
    <property type="match status" value="1"/>
</dbReference>
<dbReference type="InterPro" id="IPR004183">
    <property type="entry name" value="Xdiol_dOase_suB"/>
</dbReference>
<evidence type="ECO:0000256" key="8">
    <source>
        <dbReference type="ARBA" id="ARBA00023002"/>
    </source>
</evidence>
<evidence type="ECO:0000256" key="3">
    <source>
        <dbReference type="ARBA" id="ARBA00005207"/>
    </source>
</evidence>
<dbReference type="InterPro" id="IPR023789">
    <property type="entry name" value="DHPP/DHXA_dioxygenase"/>
</dbReference>
<evidence type="ECO:0000256" key="4">
    <source>
        <dbReference type="ARBA" id="ARBA00007030"/>
    </source>
</evidence>
<evidence type="ECO:0000259" key="11">
    <source>
        <dbReference type="Pfam" id="PF02900"/>
    </source>
</evidence>
<evidence type="ECO:0000256" key="7">
    <source>
        <dbReference type="ARBA" id="ARBA00022964"/>
    </source>
</evidence>
<keyword evidence="8 10" id="KW-0560">Oxidoreductase</keyword>
<proteinExistence type="inferred from homology"/>
<dbReference type="NCBIfam" id="NF009910">
    <property type="entry name" value="PRK13370.1-4"/>
    <property type="match status" value="1"/>
</dbReference>
<dbReference type="RefSeq" id="WP_068375154.1">
    <property type="nucleotide sequence ID" value="NZ_CP169556.1"/>
</dbReference>
<gene>
    <name evidence="10 12" type="primary">mhpB</name>
    <name evidence="12" type="ORF">AAV32_16675</name>
</gene>
<comment type="catalytic activity">
    <reaction evidence="2 10">
        <text>3-(2,3-dihydroxyphenyl)propanoate + O2 = (2Z,4E)-2-hydroxy-6-oxonona-2,4-dienedioate + H(+)</text>
        <dbReference type="Rhea" id="RHEA:23840"/>
        <dbReference type="ChEBI" id="CHEBI:15378"/>
        <dbReference type="ChEBI" id="CHEBI:15379"/>
        <dbReference type="ChEBI" id="CHEBI:46951"/>
        <dbReference type="ChEBI" id="CHEBI:66887"/>
        <dbReference type="EC" id="1.13.11.16"/>
    </reaction>
</comment>
<dbReference type="CDD" id="cd07365">
    <property type="entry name" value="MhpB_like"/>
    <property type="match status" value="1"/>
</dbReference>
<dbReference type="STRING" id="206506.AAV32_16675"/>
<comment type="function">
    <text evidence="10">Catalyzes the non-heme iron(II)-dependent oxidative cleavage of 2,3-dihydroxyphenylpropionic acid and 2,3-dihydroxicinnamic acid into 2-hydroxy-6-ketononadienedioate and 2-hydroxy-6-ketononatrienedioate, respectively.</text>
</comment>
<evidence type="ECO:0000313" key="12">
    <source>
        <dbReference type="EMBL" id="KKO70371.1"/>
    </source>
</evidence>
<reference evidence="12 13" key="1">
    <citation type="submission" date="2015-04" db="EMBL/GenBank/DDBJ databases">
        <title>Genome sequence of Kerstersia gyiorum CG1.</title>
        <authorList>
            <person name="Greninger A.L."/>
            <person name="Kozyreva V."/>
            <person name="Chaturvedi V."/>
        </authorList>
    </citation>
    <scope>NUCLEOTIDE SEQUENCE [LARGE SCALE GENOMIC DNA]</scope>
    <source>
        <strain evidence="12 13">CG1</strain>
    </source>
</reference>